<organism evidence="3 4">
    <name type="scientific">Setaria italica</name>
    <name type="common">Foxtail millet</name>
    <name type="synonym">Panicum italicum</name>
    <dbReference type="NCBI Taxonomy" id="4555"/>
    <lineage>
        <taxon>Eukaryota</taxon>
        <taxon>Viridiplantae</taxon>
        <taxon>Streptophyta</taxon>
        <taxon>Embryophyta</taxon>
        <taxon>Tracheophyta</taxon>
        <taxon>Spermatophyta</taxon>
        <taxon>Magnoliopsida</taxon>
        <taxon>Liliopsida</taxon>
        <taxon>Poales</taxon>
        <taxon>Poaceae</taxon>
        <taxon>PACMAD clade</taxon>
        <taxon>Panicoideae</taxon>
        <taxon>Panicodae</taxon>
        <taxon>Paniceae</taxon>
        <taxon>Cenchrinae</taxon>
        <taxon>Setaria</taxon>
    </lineage>
</organism>
<evidence type="ECO:0000256" key="1">
    <source>
        <dbReference type="SAM" id="MobiDB-lite"/>
    </source>
</evidence>
<proteinExistence type="predicted"/>
<sequence>FGLHRGAHLRAPPSKKTREETPPPACQQLQQLLPDEVIEDIFIRLPARSAARCRCLSRSWAAVLSSRALSRHLAAAANNRLSFPAALSAWSREHPDAEPLTRFSCRGLGLLRSVSAGVVYVCNPSTGQVASLPDGTATATGDWIDHDYACFGLGYDARAGRHKAVHVYYHGGGGGGGAGCEVYDVGGAKPPCFVVAGVLDTAGVFAQGHVYWLAAAAKAPAYDEWPPRADSVLSFSPGDETFASTALPPRAC</sequence>
<name>A0A0Q3VFQ0_SETIT</name>
<dbReference type="Gramene" id="KQL17239">
    <property type="protein sequence ID" value="KQL17239"/>
    <property type="gene ID" value="SETIT_024475mg"/>
</dbReference>
<dbReference type="PANTHER" id="PTHR31672">
    <property type="entry name" value="BNACNNG10540D PROTEIN"/>
    <property type="match status" value="1"/>
</dbReference>
<dbReference type="InterPro" id="IPR036047">
    <property type="entry name" value="F-box-like_dom_sf"/>
</dbReference>
<keyword evidence="4" id="KW-1185">Reference proteome</keyword>
<dbReference type="InterPro" id="IPR006527">
    <property type="entry name" value="F-box-assoc_dom_typ1"/>
</dbReference>
<dbReference type="Pfam" id="PF00646">
    <property type="entry name" value="F-box"/>
    <property type="match status" value="1"/>
</dbReference>
<dbReference type="SUPFAM" id="SSF81383">
    <property type="entry name" value="F-box domain"/>
    <property type="match status" value="1"/>
</dbReference>
<dbReference type="InterPro" id="IPR050796">
    <property type="entry name" value="SCF_F-box_component"/>
</dbReference>
<dbReference type="EMBL" id="AGNK02002129">
    <property type="status" value="NOT_ANNOTATED_CDS"/>
    <property type="molecule type" value="Genomic_DNA"/>
</dbReference>
<dbReference type="STRING" id="4555.A0A0Q3VFQ0"/>
<dbReference type="PANTHER" id="PTHR31672:SF13">
    <property type="entry name" value="F-BOX PROTEIN CPR30-LIKE"/>
    <property type="match status" value="1"/>
</dbReference>
<reference evidence="3" key="2">
    <citation type="submission" date="2018-08" db="UniProtKB">
        <authorList>
            <consortium name="EnsemblPlants"/>
        </authorList>
    </citation>
    <scope>IDENTIFICATION</scope>
    <source>
        <strain evidence="3">Yugu1</strain>
    </source>
</reference>
<dbReference type="AlphaFoldDB" id="A0A0Q3VFQ0"/>
<dbReference type="InterPro" id="IPR001810">
    <property type="entry name" value="F-box_dom"/>
</dbReference>
<reference evidence="4" key="1">
    <citation type="journal article" date="2012" name="Nat. Biotechnol.">
        <title>Reference genome sequence of the model plant Setaria.</title>
        <authorList>
            <person name="Bennetzen J.L."/>
            <person name="Schmutz J."/>
            <person name="Wang H."/>
            <person name="Percifield R."/>
            <person name="Hawkins J."/>
            <person name="Pontaroli A.C."/>
            <person name="Estep M."/>
            <person name="Feng L."/>
            <person name="Vaughn J.N."/>
            <person name="Grimwood J."/>
            <person name="Jenkins J."/>
            <person name="Barry K."/>
            <person name="Lindquist E."/>
            <person name="Hellsten U."/>
            <person name="Deshpande S."/>
            <person name="Wang X."/>
            <person name="Wu X."/>
            <person name="Mitros T."/>
            <person name="Triplett J."/>
            <person name="Yang X."/>
            <person name="Ye C.Y."/>
            <person name="Mauro-Herrera M."/>
            <person name="Wang L."/>
            <person name="Li P."/>
            <person name="Sharma M."/>
            <person name="Sharma R."/>
            <person name="Ronald P.C."/>
            <person name="Panaud O."/>
            <person name="Kellogg E.A."/>
            <person name="Brutnell T.P."/>
            <person name="Doust A.N."/>
            <person name="Tuskan G.A."/>
            <person name="Rokhsar D."/>
            <person name="Devos K.M."/>
        </authorList>
    </citation>
    <scope>NUCLEOTIDE SEQUENCE [LARGE SCALE GENOMIC DNA]</scope>
    <source>
        <strain evidence="4">cv. Yugu1</strain>
    </source>
</reference>
<dbReference type="eggNOG" id="ENOG502RRTJ">
    <property type="taxonomic scope" value="Eukaryota"/>
</dbReference>
<dbReference type="Pfam" id="PF07734">
    <property type="entry name" value="FBA_1"/>
    <property type="match status" value="1"/>
</dbReference>
<feature type="domain" description="F-box" evidence="2">
    <location>
        <begin position="33"/>
        <end position="73"/>
    </location>
</feature>
<accession>A0A0Q3VFQ0</accession>
<feature type="region of interest" description="Disordered" evidence="1">
    <location>
        <begin position="1"/>
        <end position="24"/>
    </location>
</feature>
<evidence type="ECO:0000259" key="2">
    <source>
        <dbReference type="SMART" id="SM00256"/>
    </source>
</evidence>
<dbReference type="SMART" id="SM00256">
    <property type="entry name" value="FBOX"/>
    <property type="match status" value="1"/>
</dbReference>
<dbReference type="InParanoid" id="A0A0Q3VFQ0"/>
<evidence type="ECO:0000313" key="3">
    <source>
        <dbReference type="EnsemblPlants" id="KQL17239"/>
    </source>
</evidence>
<dbReference type="Proteomes" id="UP000004995">
    <property type="component" value="Unassembled WGS sequence"/>
</dbReference>
<dbReference type="Gene3D" id="1.20.1280.50">
    <property type="match status" value="1"/>
</dbReference>
<protein>
    <recommendedName>
        <fullName evidence="2">F-box domain-containing protein</fullName>
    </recommendedName>
</protein>
<evidence type="ECO:0000313" key="4">
    <source>
        <dbReference type="Proteomes" id="UP000004995"/>
    </source>
</evidence>
<dbReference type="EnsemblPlants" id="KQL17239">
    <property type="protein sequence ID" value="KQL17239"/>
    <property type="gene ID" value="SETIT_024475mg"/>
</dbReference>